<dbReference type="InterPro" id="IPR011335">
    <property type="entry name" value="Restrct_endonuc-II-like"/>
</dbReference>
<proteinExistence type="inferred from homology"/>
<accession>A0A1T4KRR0</accession>
<comment type="similarity">
    <text evidence="1 2">Belongs to the UPF0102 family.</text>
</comment>
<dbReference type="InterPro" id="IPR003509">
    <property type="entry name" value="UPF0102_YraN-like"/>
</dbReference>
<dbReference type="EMBL" id="MTSM01000005">
    <property type="protein sequence ID" value="OPX56122.1"/>
    <property type="molecule type" value="Genomic_DNA"/>
</dbReference>
<keyword evidence="4" id="KW-1185">Reference proteome</keyword>
<dbReference type="PANTHER" id="PTHR34039">
    <property type="entry name" value="UPF0102 PROTEIN YRAN"/>
    <property type="match status" value="1"/>
</dbReference>
<evidence type="ECO:0000256" key="1">
    <source>
        <dbReference type="ARBA" id="ARBA00006738"/>
    </source>
</evidence>
<dbReference type="CDD" id="cd20736">
    <property type="entry name" value="PoNe_Nuclease"/>
    <property type="match status" value="1"/>
</dbReference>
<dbReference type="HAMAP" id="MF_00048">
    <property type="entry name" value="UPF0102"/>
    <property type="match status" value="1"/>
</dbReference>
<dbReference type="OrthoDB" id="9794876at2"/>
<dbReference type="NCBIfam" id="TIGR00252">
    <property type="entry name" value="YraN family protein"/>
    <property type="match status" value="1"/>
</dbReference>
<evidence type="ECO:0000313" key="4">
    <source>
        <dbReference type="Proteomes" id="UP000191418"/>
    </source>
</evidence>
<organism evidence="3 4">
    <name type="scientific">Oceanospirillum multiglobuliferum</name>
    <dbReference type="NCBI Taxonomy" id="64969"/>
    <lineage>
        <taxon>Bacteria</taxon>
        <taxon>Pseudomonadati</taxon>
        <taxon>Pseudomonadota</taxon>
        <taxon>Gammaproteobacteria</taxon>
        <taxon>Oceanospirillales</taxon>
        <taxon>Oceanospirillaceae</taxon>
        <taxon>Oceanospirillum</taxon>
    </lineage>
</organism>
<dbReference type="GO" id="GO:0003676">
    <property type="term" value="F:nucleic acid binding"/>
    <property type="evidence" value="ECO:0007669"/>
    <property type="project" value="InterPro"/>
</dbReference>
<reference evidence="3 4" key="1">
    <citation type="submission" date="2017-01" db="EMBL/GenBank/DDBJ databases">
        <title>Genome Sequencing of a Marine Spirillum, Oceanospirillum multiglobuliferum ATCC 33336, from Japan.</title>
        <authorList>
            <person name="Carney J.G."/>
            <person name="Trachtenberg A.M."/>
            <person name="Rheaume B.A."/>
            <person name="Linnane J.D."/>
            <person name="Pitts N.L."/>
            <person name="Mykles D.L."/>
            <person name="Maclea K.S."/>
        </authorList>
    </citation>
    <scope>NUCLEOTIDE SEQUENCE [LARGE SCALE GENOMIC DNA]</scope>
    <source>
        <strain evidence="3 4">ATCC 33336</strain>
    </source>
</reference>
<dbReference type="Gene3D" id="3.40.1350.10">
    <property type="match status" value="1"/>
</dbReference>
<gene>
    <name evidence="3" type="ORF">BTE48_06155</name>
</gene>
<dbReference type="Proteomes" id="UP000191418">
    <property type="component" value="Unassembled WGS sequence"/>
</dbReference>
<name>A0A1T4KRR0_9GAMM</name>
<dbReference type="Pfam" id="PF02021">
    <property type="entry name" value="UPF0102"/>
    <property type="match status" value="1"/>
</dbReference>
<dbReference type="RefSeq" id="WP_078743801.1">
    <property type="nucleotide sequence ID" value="NZ_FUXG01000001.1"/>
</dbReference>
<comment type="caution">
    <text evidence="3">The sequence shown here is derived from an EMBL/GenBank/DDBJ whole genome shotgun (WGS) entry which is preliminary data.</text>
</comment>
<dbReference type="PANTHER" id="PTHR34039:SF1">
    <property type="entry name" value="UPF0102 PROTEIN YRAN"/>
    <property type="match status" value="1"/>
</dbReference>
<dbReference type="NCBIfam" id="NF009150">
    <property type="entry name" value="PRK12497.1-3"/>
    <property type="match status" value="1"/>
</dbReference>
<evidence type="ECO:0000256" key="2">
    <source>
        <dbReference type="HAMAP-Rule" id="MF_00048"/>
    </source>
</evidence>
<dbReference type="SUPFAM" id="SSF52980">
    <property type="entry name" value="Restriction endonuclease-like"/>
    <property type="match status" value="1"/>
</dbReference>
<evidence type="ECO:0000313" key="3">
    <source>
        <dbReference type="EMBL" id="OPX56122.1"/>
    </source>
</evidence>
<dbReference type="STRING" id="64969.SAMN02745127_00189"/>
<dbReference type="AlphaFoldDB" id="A0A1T4KRR0"/>
<dbReference type="InterPro" id="IPR011856">
    <property type="entry name" value="tRNA_endonuc-like_dom_sf"/>
</dbReference>
<sequence>MDKVQSYQMGMEAENYALAYLEQQGLGFSARNVRFKGGELDLVMQHHDVRVFVEVRFRKSNRYGNAAESITSTKQQRLIRAALLYNQRFPTSQPWRIDVVTLTPTTKTGVLNVQWLESAITA</sequence>
<protein>
    <recommendedName>
        <fullName evidence="2">UPF0102 protein BTE48_06155</fullName>
    </recommendedName>
</protein>